<dbReference type="SUPFAM" id="SSF52218">
    <property type="entry name" value="Flavoproteins"/>
    <property type="match status" value="1"/>
</dbReference>
<dbReference type="EMBL" id="VKDB01000001">
    <property type="protein sequence ID" value="TSA88161.1"/>
    <property type="molecule type" value="Genomic_DNA"/>
</dbReference>
<dbReference type="InterPro" id="IPR004465">
    <property type="entry name" value="RNR_NrdI"/>
</dbReference>
<organism evidence="1 2">
    <name type="scientific">Deinococcus detaillensis</name>
    <dbReference type="NCBI Taxonomy" id="2592048"/>
    <lineage>
        <taxon>Bacteria</taxon>
        <taxon>Thermotogati</taxon>
        <taxon>Deinococcota</taxon>
        <taxon>Deinococci</taxon>
        <taxon>Deinococcales</taxon>
        <taxon>Deinococcaceae</taxon>
        <taxon>Deinococcus</taxon>
    </lineage>
</organism>
<dbReference type="Proteomes" id="UP000316092">
    <property type="component" value="Unassembled WGS sequence"/>
</dbReference>
<dbReference type="PANTHER" id="PTHR37297">
    <property type="entry name" value="PROTEIN NRDI"/>
    <property type="match status" value="1"/>
</dbReference>
<accession>A0A553V7K3</accession>
<reference evidence="1 2" key="1">
    <citation type="submission" date="2019-07" db="EMBL/GenBank/DDBJ databases">
        <title>Deinococcus detaillus sp. nov., isolated from humus soil in Antarctica.</title>
        <authorList>
            <person name="Zhang K."/>
        </authorList>
    </citation>
    <scope>NUCLEOTIDE SEQUENCE [LARGE SCALE GENOMIC DNA]</scope>
    <source>
        <strain evidence="1 2">H1</strain>
    </source>
</reference>
<keyword evidence="2" id="KW-1185">Reference proteome</keyword>
<dbReference type="OrthoDB" id="350535at2"/>
<dbReference type="PANTHER" id="PTHR37297:SF1">
    <property type="entry name" value="PROTEIN NRDI"/>
    <property type="match status" value="1"/>
</dbReference>
<proteinExistence type="predicted"/>
<dbReference type="Pfam" id="PF07972">
    <property type="entry name" value="Flavodoxin_NdrI"/>
    <property type="match status" value="1"/>
</dbReference>
<evidence type="ECO:0000313" key="2">
    <source>
        <dbReference type="Proteomes" id="UP000316092"/>
    </source>
</evidence>
<name>A0A553V7K3_9DEIO</name>
<dbReference type="InterPro" id="IPR029039">
    <property type="entry name" value="Flavoprotein-like_sf"/>
</dbReference>
<gene>
    <name evidence="1" type="ORF">FNU79_01400</name>
</gene>
<dbReference type="Gene3D" id="3.40.50.360">
    <property type="match status" value="1"/>
</dbReference>
<comment type="caution">
    <text evidence="1">The sequence shown here is derived from an EMBL/GenBank/DDBJ whole genome shotgun (WGS) entry which is preliminary data.</text>
</comment>
<protein>
    <submittedName>
        <fullName evidence="1">Class Ib ribonucleoside-diphosphate reductase assembly flavoprotein NrdI</fullName>
    </submittedName>
</protein>
<dbReference type="GO" id="GO:0010181">
    <property type="term" value="F:FMN binding"/>
    <property type="evidence" value="ECO:0007669"/>
    <property type="project" value="InterPro"/>
</dbReference>
<sequence>MMQLVYDSLTGNVRRFAEDVSRQLGGMPLFAVSKAQDLPDDDYLLLTYTFGTGGVPASTQAFLQQRAAGLRGVVSSGSFHWGQNFARAADVIAGQYGVPVVAKVNKAGSAADRMRVLAWINEQEERAGNSKDVEDVN</sequence>
<dbReference type="AlphaFoldDB" id="A0A553V7K3"/>
<evidence type="ECO:0000313" key="1">
    <source>
        <dbReference type="EMBL" id="TSA88161.1"/>
    </source>
</evidence>